<protein>
    <submittedName>
        <fullName evidence="2">Uncharacterized protein</fullName>
    </submittedName>
</protein>
<reference evidence="2 3" key="1">
    <citation type="submission" date="2019-04" db="EMBL/GenBank/DDBJ databases">
        <authorList>
            <person name="Alioto T."/>
            <person name="Alioto T."/>
        </authorList>
    </citation>
    <scope>NUCLEOTIDE SEQUENCE [LARGE SCALE GENOMIC DNA]</scope>
</reference>
<dbReference type="Proteomes" id="UP000335636">
    <property type="component" value="Unassembled WGS sequence"/>
</dbReference>
<evidence type="ECO:0000313" key="3">
    <source>
        <dbReference type="Proteomes" id="UP000335636"/>
    </source>
</evidence>
<proteinExistence type="predicted"/>
<name>A0A5E4B879_MARMO</name>
<dbReference type="EMBL" id="CABDUW010000330">
    <property type="protein sequence ID" value="VTJ65944.1"/>
    <property type="molecule type" value="Genomic_DNA"/>
</dbReference>
<accession>A0A5E4B879</accession>
<dbReference type="Proteomes" id="UP000662637">
    <property type="component" value="Unassembled WGS sequence"/>
</dbReference>
<evidence type="ECO:0000313" key="1">
    <source>
        <dbReference type="EMBL" id="KAF7478519.1"/>
    </source>
</evidence>
<keyword evidence="3" id="KW-1185">Reference proteome</keyword>
<organism evidence="2 3">
    <name type="scientific">Marmota monax</name>
    <name type="common">Woodchuck</name>
    <dbReference type="NCBI Taxonomy" id="9995"/>
    <lineage>
        <taxon>Eukaryota</taxon>
        <taxon>Metazoa</taxon>
        <taxon>Chordata</taxon>
        <taxon>Craniata</taxon>
        <taxon>Vertebrata</taxon>
        <taxon>Euteleostomi</taxon>
        <taxon>Mammalia</taxon>
        <taxon>Eutheria</taxon>
        <taxon>Euarchontoglires</taxon>
        <taxon>Glires</taxon>
        <taxon>Rodentia</taxon>
        <taxon>Sciuromorpha</taxon>
        <taxon>Sciuridae</taxon>
        <taxon>Xerinae</taxon>
        <taxon>Marmotini</taxon>
        <taxon>Marmota</taxon>
    </lineage>
</organism>
<gene>
    <name evidence="1" type="ORF">GHT09_010368</name>
    <name evidence="2" type="ORF">MONAX_5E041648</name>
</gene>
<evidence type="ECO:0000313" key="2">
    <source>
        <dbReference type="EMBL" id="VTJ65944.1"/>
    </source>
</evidence>
<dbReference type="AlphaFoldDB" id="A0A5E4B879"/>
<reference evidence="1" key="2">
    <citation type="submission" date="2020-08" db="EMBL/GenBank/DDBJ databases">
        <authorList>
            <person name="Shumante A."/>
            <person name="Zimin A.V."/>
            <person name="Puiu D."/>
            <person name="Salzberg S.L."/>
        </authorList>
    </citation>
    <scope>NUCLEOTIDE SEQUENCE</scope>
    <source>
        <strain evidence="1">WC2-LM</strain>
        <tissue evidence="1">Liver</tissue>
    </source>
</reference>
<dbReference type="EMBL" id="WJEC01001592">
    <property type="protein sequence ID" value="KAF7478519.1"/>
    <property type="molecule type" value="Genomic_DNA"/>
</dbReference>
<sequence length="148" mass="15716">MFDLGEAGGVIVIDDLSKRDPAVVTGELREENVELDANPFKGIASVTAGALTRVPEATCILYGDCDTTVFIGEDIVRNDLIGDATSLIDLTEDVVDAPNVDLIGEGVETDHIDFNGEADGVLEEELDKEVKPDLVGPGTVFGVVVQDW</sequence>